<evidence type="ECO:0000313" key="2">
    <source>
        <dbReference type="Proteomes" id="UP001627154"/>
    </source>
</evidence>
<keyword evidence="2" id="KW-1185">Reference proteome</keyword>
<comment type="caution">
    <text evidence="1">The sequence shown here is derived from an EMBL/GenBank/DDBJ whole genome shotgun (WGS) entry which is preliminary data.</text>
</comment>
<sequence length="141" mass="15151">MNTLPQVTTSSANSFTLASPRFSSPFTTFCSSLTAVTSNITGAGGSTMIFSSQSAGVGSSSQIRPEPQLDTPFAALLQDTKLDKLYDAISFVAAQNCDLQSSMDNLSTMIGFERVWIRGGVIYVPKKMAYRKKCKLTLIST</sequence>
<dbReference type="Proteomes" id="UP001627154">
    <property type="component" value="Unassembled WGS sequence"/>
</dbReference>
<protein>
    <submittedName>
        <fullName evidence="1">Uncharacterized protein</fullName>
    </submittedName>
</protein>
<organism evidence="1 2">
    <name type="scientific">Trichogramma kaykai</name>
    <dbReference type="NCBI Taxonomy" id="54128"/>
    <lineage>
        <taxon>Eukaryota</taxon>
        <taxon>Metazoa</taxon>
        <taxon>Ecdysozoa</taxon>
        <taxon>Arthropoda</taxon>
        <taxon>Hexapoda</taxon>
        <taxon>Insecta</taxon>
        <taxon>Pterygota</taxon>
        <taxon>Neoptera</taxon>
        <taxon>Endopterygota</taxon>
        <taxon>Hymenoptera</taxon>
        <taxon>Apocrita</taxon>
        <taxon>Proctotrupomorpha</taxon>
        <taxon>Chalcidoidea</taxon>
        <taxon>Trichogrammatidae</taxon>
        <taxon>Trichogramma</taxon>
    </lineage>
</organism>
<gene>
    <name evidence="1" type="ORF">TKK_017721</name>
</gene>
<accession>A0ABD2W2Y5</accession>
<name>A0ABD2W2Y5_9HYME</name>
<reference evidence="1 2" key="1">
    <citation type="journal article" date="2024" name="bioRxiv">
        <title>A reference genome for Trichogramma kaykai: A tiny desert-dwelling parasitoid wasp with competing sex-ratio distorters.</title>
        <authorList>
            <person name="Culotta J."/>
            <person name="Lindsey A.R."/>
        </authorList>
    </citation>
    <scope>NUCLEOTIDE SEQUENCE [LARGE SCALE GENOMIC DNA]</scope>
    <source>
        <strain evidence="1 2">KSX58</strain>
    </source>
</reference>
<proteinExistence type="predicted"/>
<dbReference type="AlphaFoldDB" id="A0ABD2W2Y5"/>
<evidence type="ECO:0000313" key="1">
    <source>
        <dbReference type="EMBL" id="KAL3386951.1"/>
    </source>
</evidence>
<dbReference type="EMBL" id="JBJJXI010000142">
    <property type="protein sequence ID" value="KAL3386951.1"/>
    <property type="molecule type" value="Genomic_DNA"/>
</dbReference>